<reference evidence="3 4" key="1">
    <citation type="submission" date="2016-10" db="EMBL/GenBank/DDBJ databases">
        <authorList>
            <person name="de Groot N.N."/>
        </authorList>
    </citation>
    <scope>NUCLEOTIDE SEQUENCE [LARGE SCALE GENOMIC DNA]</scope>
    <source>
        <strain evidence="3 4">LMG 27731</strain>
    </source>
</reference>
<evidence type="ECO:0000256" key="2">
    <source>
        <dbReference type="SAM" id="Phobius"/>
    </source>
</evidence>
<accession>A0A1I7EME7</accession>
<sequence>MATTDPLSLPHNRPLGIALPRGKALLFLLICVLPTILTAIYYGLVARPEYVTTVTFGVRPAEPAQTKNEGAGIAQAVPFSSEVGITSYGVVQYLDSEAFVRDLGGRVNLNDLFGPTRGDLLDHLPLDADTNQKQRFLRGKVKPYFDITTGLVTVELKAFSAQDSYDLSRHVLAISEGLINAISERVRHDAVESSNRDVGRVLQQLNEKRFELARARKQYGLVDPSALALNNLQLANKLKEDLITLQAQRDAMGTDLSADSPIMKNLNGKIGVVAAELRQLNNTSGLGASAQSYAPQLEQFENLKSDISVLEKQYANASDAQQRQITNAERQSLYLIKFVDAVKPDSATWPHGWRIVFFALVASFLAWAIVVLAVQATRDHLT</sequence>
<proteinExistence type="predicted"/>
<dbReference type="Proteomes" id="UP000198844">
    <property type="component" value="Unassembled WGS sequence"/>
</dbReference>
<dbReference type="OrthoDB" id="9075862at2"/>
<evidence type="ECO:0000313" key="4">
    <source>
        <dbReference type="Proteomes" id="UP000198844"/>
    </source>
</evidence>
<dbReference type="InterPro" id="IPR050445">
    <property type="entry name" value="Bact_polysacc_biosynth/exp"/>
</dbReference>
<keyword evidence="1" id="KW-0175">Coiled coil</keyword>
<organism evidence="3 4">
    <name type="scientific">Paraburkholderia aspalathi</name>
    <dbReference type="NCBI Taxonomy" id="1324617"/>
    <lineage>
        <taxon>Bacteria</taxon>
        <taxon>Pseudomonadati</taxon>
        <taxon>Pseudomonadota</taxon>
        <taxon>Betaproteobacteria</taxon>
        <taxon>Burkholderiales</taxon>
        <taxon>Burkholderiaceae</taxon>
        <taxon>Paraburkholderia</taxon>
    </lineage>
</organism>
<dbReference type="GO" id="GO:0004713">
    <property type="term" value="F:protein tyrosine kinase activity"/>
    <property type="evidence" value="ECO:0007669"/>
    <property type="project" value="TreeGrafter"/>
</dbReference>
<evidence type="ECO:0000313" key="3">
    <source>
        <dbReference type="EMBL" id="SFU25110.1"/>
    </source>
</evidence>
<protein>
    <submittedName>
        <fullName evidence="3">Polysaccharide export inner-membrane protein, BexC/CtrB/KpsE family</fullName>
    </submittedName>
</protein>
<dbReference type="GO" id="GO:0005886">
    <property type="term" value="C:plasma membrane"/>
    <property type="evidence" value="ECO:0007669"/>
    <property type="project" value="TreeGrafter"/>
</dbReference>
<feature type="coiled-coil region" evidence="1">
    <location>
        <begin position="300"/>
        <end position="331"/>
    </location>
</feature>
<gene>
    <name evidence="3" type="ORF">SAMN05192563_103285</name>
</gene>
<dbReference type="AlphaFoldDB" id="A0A1I7EME7"/>
<dbReference type="PANTHER" id="PTHR32309">
    <property type="entry name" value="TYROSINE-PROTEIN KINASE"/>
    <property type="match status" value="1"/>
</dbReference>
<dbReference type="RefSeq" id="WP_143131818.1">
    <property type="nucleotide sequence ID" value="NZ_FPBH01000032.1"/>
</dbReference>
<feature type="transmembrane region" description="Helical" evidence="2">
    <location>
        <begin position="24"/>
        <end position="44"/>
    </location>
</feature>
<keyword evidence="2" id="KW-1133">Transmembrane helix</keyword>
<keyword evidence="2" id="KW-0472">Membrane</keyword>
<keyword evidence="2" id="KW-0812">Transmembrane</keyword>
<dbReference type="PANTHER" id="PTHR32309:SF13">
    <property type="entry name" value="FERRIC ENTEROBACTIN TRANSPORT PROTEIN FEPE"/>
    <property type="match status" value="1"/>
</dbReference>
<feature type="transmembrane region" description="Helical" evidence="2">
    <location>
        <begin position="355"/>
        <end position="376"/>
    </location>
</feature>
<evidence type="ECO:0000256" key="1">
    <source>
        <dbReference type="SAM" id="Coils"/>
    </source>
</evidence>
<name>A0A1I7EME7_9BURK</name>
<dbReference type="EMBL" id="FPBH01000032">
    <property type="protein sequence ID" value="SFU25110.1"/>
    <property type="molecule type" value="Genomic_DNA"/>
</dbReference>